<sequence>MEVMQVLHMNKGDDENSYAKNSKVQSKIISLGKRINEEAITQMLRSNIPDIMGIADLGCSSGPNSLSVISEMTDIIYAKCRELGRPTPELKVFLNDLPCNDFNFIFGSLPAFHDRLKKEKGSEFGPCFVSATPGSFYGRLFPSRSLHCVHSSSSLHWLSQVPAGLESNARTAMNKGKIYISKSSSLSVLEAYSLQFQKDFSSFLKSRSKEIVPGGCMLLSFMGRRSTDPATDESCYHWELLAQALMSMVSEGLVEEEKVDSFNAPYYGPCAGETRLEIEKDGSFSVSRLETFEIDWDGGADDVDTTSGAASRGQKVAKTIRAVVESMLESHFGRDIMDELFRRYGEMVEGYLSKTRTKYTNLVISMFDELIVKNLDTWENVGIITILGQALELTFKAICRMLMSLEDGQKRDMLQEDITHGCEAVLKSPLGFHTLDFTNSFSKQPPNSNCHCPSLFIGTVDRLHQQHSCHNQHCTLFIIKKQPPQGTPSSRESRLGIPNSHQKPRQLSTTSTATDRITSYSRPLFTPSTDLPSSHHLAPPVNSHSASTADPLVTTTTTSRLPHLSSPAIERNCSSKRSSSSATDGTVKTGQWQPPPLVAAIVVAVICYAPPPATATEKSQRQRKLNIAAQKELEGKLINPPRQPSKSTSAATSLSATSA</sequence>
<feature type="compositionally biased region" description="Polar residues" evidence="5">
    <location>
        <begin position="582"/>
        <end position="591"/>
    </location>
</feature>
<dbReference type="GO" id="GO:0046872">
    <property type="term" value="F:metal ion binding"/>
    <property type="evidence" value="ECO:0007669"/>
    <property type="project" value="UniProtKB-KW"/>
</dbReference>
<feature type="compositionally biased region" description="Polar residues" evidence="5">
    <location>
        <begin position="542"/>
        <end position="560"/>
    </location>
</feature>
<protein>
    <submittedName>
        <fullName evidence="6">JASMONIC ACID CARBOXYL METHYLTRANSFERASE family protein</fullName>
    </submittedName>
</protein>
<dbReference type="PANTHER" id="PTHR31009">
    <property type="entry name" value="S-ADENOSYL-L-METHIONINE:CARBOXYL METHYLTRANSFERASE FAMILY PROTEIN"/>
    <property type="match status" value="1"/>
</dbReference>
<feature type="compositionally biased region" description="Polar residues" evidence="5">
    <location>
        <begin position="499"/>
        <end position="532"/>
    </location>
</feature>
<feature type="region of interest" description="Disordered" evidence="5">
    <location>
        <begin position="482"/>
        <end position="591"/>
    </location>
</feature>
<dbReference type="AlphaFoldDB" id="A0A4U5Q124"/>
<dbReference type="Gene3D" id="1.10.1200.270">
    <property type="entry name" value="Methyltransferase, alpha-helical capping domain"/>
    <property type="match status" value="1"/>
</dbReference>
<keyword evidence="3" id="KW-0479">Metal-binding</keyword>
<evidence type="ECO:0000313" key="6">
    <source>
        <dbReference type="EMBL" id="TKS03349.1"/>
    </source>
</evidence>
<evidence type="ECO:0000256" key="2">
    <source>
        <dbReference type="ARBA" id="ARBA00022679"/>
    </source>
</evidence>
<keyword evidence="4" id="KW-0460">Magnesium</keyword>
<proteinExistence type="predicted"/>
<dbReference type="GO" id="GO:0008168">
    <property type="term" value="F:methyltransferase activity"/>
    <property type="evidence" value="ECO:0007669"/>
    <property type="project" value="UniProtKB-KW"/>
</dbReference>
<dbReference type="InterPro" id="IPR029063">
    <property type="entry name" value="SAM-dependent_MTases_sf"/>
</dbReference>
<feature type="compositionally biased region" description="Low complexity" evidence="5">
    <location>
        <begin position="645"/>
        <end position="659"/>
    </location>
</feature>
<organism evidence="6">
    <name type="scientific">Populus alba</name>
    <name type="common">White poplar</name>
    <dbReference type="NCBI Taxonomy" id="43335"/>
    <lineage>
        <taxon>Eukaryota</taxon>
        <taxon>Viridiplantae</taxon>
        <taxon>Streptophyta</taxon>
        <taxon>Embryophyta</taxon>
        <taxon>Tracheophyta</taxon>
        <taxon>Spermatophyta</taxon>
        <taxon>Magnoliopsida</taxon>
        <taxon>eudicotyledons</taxon>
        <taxon>Gunneridae</taxon>
        <taxon>Pentapetalae</taxon>
        <taxon>rosids</taxon>
        <taxon>fabids</taxon>
        <taxon>Malpighiales</taxon>
        <taxon>Salicaceae</taxon>
        <taxon>Saliceae</taxon>
        <taxon>Populus</taxon>
    </lineage>
</organism>
<dbReference type="Gene3D" id="3.40.50.150">
    <property type="entry name" value="Vaccinia Virus protein VP39"/>
    <property type="match status" value="1"/>
</dbReference>
<gene>
    <name evidence="6" type="ORF">D5086_0000153460</name>
</gene>
<evidence type="ECO:0000256" key="1">
    <source>
        <dbReference type="ARBA" id="ARBA00022603"/>
    </source>
</evidence>
<dbReference type="Pfam" id="PF03492">
    <property type="entry name" value="Methyltransf_7"/>
    <property type="match status" value="1"/>
</dbReference>
<comment type="caution">
    <text evidence="6">The sequence shown here is derived from an EMBL/GenBank/DDBJ whole genome shotgun (WGS) entry which is preliminary data.</text>
</comment>
<reference evidence="6" key="1">
    <citation type="submission" date="2018-10" db="EMBL/GenBank/DDBJ databases">
        <title>Population genomic analysis revealed the cold adaptation of white poplar.</title>
        <authorList>
            <person name="Liu Y.-J."/>
        </authorList>
    </citation>
    <scope>NUCLEOTIDE SEQUENCE [LARGE SCALE GENOMIC DNA]</scope>
    <source>
        <strain evidence="6">PAL-ZL1</strain>
    </source>
</reference>
<dbReference type="InterPro" id="IPR005299">
    <property type="entry name" value="MeTrfase_7"/>
</dbReference>
<feature type="region of interest" description="Disordered" evidence="5">
    <location>
        <begin position="632"/>
        <end position="659"/>
    </location>
</feature>
<evidence type="ECO:0000256" key="4">
    <source>
        <dbReference type="ARBA" id="ARBA00022842"/>
    </source>
</evidence>
<dbReference type="InterPro" id="IPR042086">
    <property type="entry name" value="MeTrfase_capping"/>
</dbReference>
<evidence type="ECO:0000256" key="5">
    <source>
        <dbReference type="SAM" id="MobiDB-lite"/>
    </source>
</evidence>
<accession>A0A4U5Q124</accession>
<dbReference type="EMBL" id="RCHU01000504">
    <property type="protein sequence ID" value="TKS03349.1"/>
    <property type="molecule type" value="Genomic_DNA"/>
</dbReference>
<dbReference type="GO" id="GO:0032259">
    <property type="term" value="P:methylation"/>
    <property type="evidence" value="ECO:0007669"/>
    <property type="project" value="UniProtKB-KW"/>
</dbReference>
<dbReference type="SUPFAM" id="SSF53335">
    <property type="entry name" value="S-adenosyl-L-methionine-dependent methyltransferases"/>
    <property type="match status" value="1"/>
</dbReference>
<keyword evidence="2 6" id="KW-0808">Transferase</keyword>
<keyword evidence="1 6" id="KW-0489">Methyltransferase</keyword>
<name>A0A4U5Q124_POPAL</name>
<evidence type="ECO:0000256" key="3">
    <source>
        <dbReference type="ARBA" id="ARBA00022723"/>
    </source>
</evidence>